<evidence type="ECO:0000256" key="4">
    <source>
        <dbReference type="SAM" id="MobiDB-lite"/>
    </source>
</evidence>
<dbReference type="RefSeq" id="WP_155468097.1">
    <property type="nucleotide sequence ID" value="NZ_WNKY01000067.1"/>
</dbReference>
<dbReference type="Gene3D" id="3.40.50.300">
    <property type="entry name" value="P-loop containing nucleotide triphosphate hydrolases"/>
    <property type="match status" value="1"/>
</dbReference>
<dbReference type="Pfam" id="PF00437">
    <property type="entry name" value="T2SSE"/>
    <property type="match status" value="1"/>
</dbReference>
<evidence type="ECO:0000256" key="2">
    <source>
        <dbReference type="ARBA" id="ARBA00022741"/>
    </source>
</evidence>
<dbReference type="InterPro" id="IPR027417">
    <property type="entry name" value="P-loop_NTPase"/>
</dbReference>
<comment type="caution">
    <text evidence="6">The sequence shown here is derived from an EMBL/GenBank/DDBJ whole genome shotgun (WGS) entry which is preliminary data.</text>
</comment>
<reference evidence="6 7" key="1">
    <citation type="submission" date="2019-11" db="EMBL/GenBank/DDBJ databases">
        <title>Type strains purchased from KCTC, JCM and DSMZ.</title>
        <authorList>
            <person name="Lu H."/>
        </authorList>
    </citation>
    <scope>NUCLEOTIDE SEQUENCE [LARGE SCALE GENOMIC DNA]</scope>
    <source>
        <strain evidence="6 7">KCTC 22382</strain>
    </source>
</reference>
<dbReference type="Proteomes" id="UP000475582">
    <property type="component" value="Unassembled WGS sequence"/>
</dbReference>
<evidence type="ECO:0000256" key="1">
    <source>
        <dbReference type="ARBA" id="ARBA00006611"/>
    </source>
</evidence>
<dbReference type="GO" id="GO:0005524">
    <property type="term" value="F:ATP binding"/>
    <property type="evidence" value="ECO:0007669"/>
    <property type="project" value="UniProtKB-KW"/>
</dbReference>
<dbReference type="GO" id="GO:0005886">
    <property type="term" value="C:plasma membrane"/>
    <property type="evidence" value="ECO:0007669"/>
    <property type="project" value="TreeGrafter"/>
</dbReference>
<keyword evidence="7" id="KW-1185">Reference proteome</keyword>
<accession>A0A6L6PRI9</accession>
<organism evidence="6 7">
    <name type="scientific">Duganella radicis</name>
    <dbReference type="NCBI Taxonomy" id="551988"/>
    <lineage>
        <taxon>Bacteria</taxon>
        <taxon>Pseudomonadati</taxon>
        <taxon>Pseudomonadota</taxon>
        <taxon>Betaproteobacteria</taxon>
        <taxon>Burkholderiales</taxon>
        <taxon>Oxalobacteraceae</taxon>
        <taxon>Telluria group</taxon>
        <taxon>Duganella</taxon>
    </lineage>
</organism>
<protein>
    <recommendedName>
        <fullName evidence="5">Bacterial type II secretion system protein E domain-containing protein</fullName>
    </recommendedName>
</protein>
<evidence type="ECO:0000256" key="3">
    <source>
        <dbReference type="ARBA" id="ARBA00022840"/>
    </source>
</evidence>
<dbReference type="SUPFAM" id="SSF52540">
    <property type="entry name" value="P-loop containing nucleoside triphosphate hydrolases"/>
    <property type="match status" value="1"/>
</dbReference>
<dbReference type="PANTHER" id="PTHR30258:SF2">
    <property type="entry name" value="COMG OPERON PROTEIN 1"/>
    <property type="match status" value="1"/>
</dbReference>
<dbReference type="OrthoDB" id="5442742at2"/>
<sequence length="336" mass="35863">MQSFSSPCDMAMANSVRELAFSDLYLGHPDLQDRVADAPGAASPPQPPGPGLRADMARLKAACNVERERRPGAGEFKVAYDGAHYRVATLPAQGGDVFVVRRIAGAVASLAELGIPQAYIRRMTQRDLSGLFIVSGPINSGKTMTAAAMLKDRLLAHGGVAVTAEDPVELPLEGPHGHGLCFQTALPGEPGERADALRNMLRWRAGTLLVGELRDQECATELLRTSFNGALGITTMLAGDVVQTVTRLHSLLDERLGPGHARALLADGLLGVLHQRMVRGARHPAKLETEFLFLKDAPVARDLLRKGEFAQLGGEIRKQLAVMIAENAAAQRPAPG</sequence>
<feature type="domain" description="Bacterial type II secretion system protein E" evidence="5">
    <location>
        <begin position="58"/>
        <end position="280"/>
    </location>
</feature>
<proteinExistence type="inferred from homology"/>
<keyword evidence="3" id="KW-0067">ATP-binding</keyword>
<dbReference type="GO" id="GO:0016887">
    <property type="term" value="F:ATP hydrolysis activity"/>
    <property type="evidence" value="ECO:0007669"/>
    <property type="project" value="TreeGrafter"/>
</dbReference>
<gene>
    <name evidence="6" type="ORF">GM676_29675</name>
</gene>
<dbReference type="EMBL" id="WNKY01000067">
    <property type="protein sequence ID" value="MTV41728.1"/>
    <property type="molecule type" value="Genomic_DNA"/>
</dbReference>
<evidence type="ECO:0000313" key="7">
    <source>
        <dbReference type="Proteomes" id="UP000475582"/>
    </source>
</evidence>
<evidence type="ECO:0000313" key="6">
    <source>
        <dbReference type="EMBL" id="MTV41728.1"/>
    </source>
</evidence>
<evidence type="ECO:0000259" key="5">
    <source>
        <dbReference type="Pfam" id="PF00437"/>
    </source>
</evidence>
<dbReference type="PANTHER" id="PTHR30258">
    <property type="entry name" value="TYPE II SECRETION SYSTEM PROTEIN GSPE-RELATED"/>
    <property type="match status" value="1"/>
</dbReference>
<name>A0A6L6PRI9_9BURK</name>
<dbReference type="InterPro" id="IPR001482">
    <property type="entry name" value="T2SS/T4SS_dom"/>
</dbReference>
<comment type="similarity">
    <text evidence="1">Belongs to the GSP E family.</text>
</comment>
<dbReference type="AlphaFoldDB" id="A0A6L6PRI9"/>
<keyword evidence="2" id="KW-0547">Nucleotide-binding</keyword>
<feature type="region of interest" description="Disordered" evidence="4">
    <location>
        <begin position="35"/>
        <end position="54"/>
    </location>
</feature>